<sequence length="122" mass="12493">MLPVVFGVVLIGSVDGVIVESDVDVLGIVLGDDIVPLRVLRRLDRVVVVVDGVLIVESVDIVLLVLGDVGFIVPVWVPIVPVWVPIVPVVVPVPIVPPAVPPVVCAEAIAGSASATAASGIM</sequence>
<name>A0A1H7M1Q2_9SPHN</name>
<evidence type="ECO:0000313" key="1">
    <source>
        <dbReference type="EMBL" id="SEL05019.1"/>
    </source>
</evidence>
<organism evidence="1 2">
    <name type="scientific">Sphingomonas palmae</name>
    <dbReference type="NCBI Taxonomy" id="1855283"/>
    <lineage>
        <taxon>Bacteria</taxon>
        <taxon>Pseudomonadati</taxon>
        <taxon>Pseudomonadota</taxon>
        <taxon>Alphaproteobacteria</taxon>
        <taxon>Sphingomonadales</taxon>
        <taxon>Sphingomonadaceae</taxon>
        <taxon>Sphingomonas</taxon>
    </lineage>
</organism>
<accession>A0A1H7M1Q2</accession>
<gene>
    <name evidence="1" type="ORF">SAMN05216382_1360</name>
</gene>
<keyword evidence="2" id="KW-1185">Reference proteome</keyword>
<evidence type="ECO:0000313" key="2">
    <source>
        <dbReference type="Proteomes" id="UP000199214"/>
    </source>
</evidence>
<reference evidence="2" key="1">
    <citation type="submission" date="2016-10" db="EMBL/GenBank/DDBJ databases">
        <authorList>
            <person name="Varghese N."/>
            <person name="Submissions S."/>
        </authorList>
    </citation>
    <scope>NUCLEOTIDE SEQUENCE [LARGE SCALE GENOMIC DNA]</scope>
    <source>
        <strain evidence="2">JS21-1</strain>
    </source>
</reference>
<dbReference type="EMBL" id="FNZZ01000002">
    <property type="protein sequence ID" value="SEL05019.1"/>
    <property type="molecule type" value="Genomic_DNA"/>
</dbReference>
<dbReference type="RefSeq" id="WP_093004573.1">
    <property type="nucleotide sequence ID" value="NZ_FNZZ01000002.1"/>
</dbReference>
<proteinExistence type="predicted"/>
<protein>
    <submittedName>
        <fullName evidence="1">Uncharacterized protein</fullName>
    </submittedName>
</protein>
<dbReference type="Proteomes" id="UP000199214">
    <property type="component" value="Unassembled WGS sequence"/>
</dbReference>
<dbReference type="AlphaFoldDB" id="A0A1H7M1Q2"/>